<name>A0A9P4R796_9PLEO</name>
<keyword evidence="5" id="KW-1185">Reference proteome</keyword>
<gene>
    <name evidence="4" type="ORF">EJ04DRAFT_572188</name>
</gene>
<keyword evidence="2" id="KW-0732">Signal</keyword>
<dbReference type="AlphaFoldDB" id="A0A9P4R796"/>
<dbReference type="Pfam" id="PF26652">
    <property type="entry name" value="Zn_ribbon_double"/>
    <property type="match status" value="1"/>
</dbReference>
<dbReference type="EMBL" id="ML996100">
    <property type="protein sequence ID" value="KAF2740342.1"/>
    <property type="molecule type" value="Genomic_DNA"/>
</dbReference>
<dbReference type="InterPro" id="IPR058253">
    <property type="entry name" value="Zn_ribbon_double"/>
</dbReference>
<protein>
    <recommendedName>
        <fullName evidence="3">Probable double zinc ribbon domain-containing protein</fullName>
    </recommendedName>
</protein>
<feature type="region of interest" description="Disordered" evidence="1">
    <location>
        <begin position="130"/>
        <end position="168"/>
    </location>
</feature>
<evidence type="ECO:0000313" key="4">
    <source>
        <dbReference type="EMBL" id="KAF2740342.1"/>
    </source>
</evidence>
<feature type="region of interest" description="Disordered" evidence="1">
    <location>
        <begin position="238"/>
        <end position="263"/>
    </location>
</feature>
<feature type="chain" id="PRO_5040230867" description="Probable double zinc ribbon domain-containing protein" evidence="2">
    <location>
        <begin position="17"/>
        <end position="263"/>
    </location>
</feature>
<evidence type="ECO:0000256" key="1">
    <source>
        <dbReference type="SAM" id="MobiDB-lite"/>
    </source>
</evidence>
<evidence type="ECO:0000259" key="3">
    <source>
        <dbReference type="Pfam" id="PF26652"/>
    </source>
</evidence>
<dbReference type="Proteomes" id="UP000799444">
    <property type="component" value="Unassembled WGS sequence"/>
</dbReference>
<comment type="caution">
    <text evidence="4">The sequence shown here is derived from an EMBL/GenBank/DDBJ whole genome shotgun (WGS) entry which is preliminary data.</text>
</comment>
<proteinExistence type="predicted"/>
<organism evidence="4 5">
    <name type="scientific">Polyplosphaeria fusca</name>
    <dbReference type="NCBI Taxonomy" id="682080"/>
    <lineage>
        <taxon>Eukaryota</taxon>
        <taxon>Fungi</taxon>
        <taxon>Dikarya</taxon>
        <taxon>Ascomycota</taxon>
        <taxon>Pezizomycotina</taxon>
        <taxon>Dothideomycetes</taxon>
        <taxon>Pleosporomycetidae</taxon>
        <taxon>Pleosporales</taxon>
        <taxon>Tetraplosphaeriaceae</taxon>
        <taxon>Polyplosphaeria</taxon>
    </lineage>
</organism>
<evidence type="ECO:0000313" key="5">
    <source>
        <dbReference type="Proteomes" id="UP000799444"/>
    </source>
</evidence>
<dbReference type="OrthoDB" id="3799818at2759"/>
<feature type="compositionally biased region" description="Polar residues" evidence="1">
    <location>
        <begin position="139"/>
        <end position="158"/>
    </location>
</feature>
<sequence>MSTLLHLLPGFSLSLSTLRKMKQPSPEASDMPPDPPPEGSFRCCQCDIVNDVYFSTGKNPLGIVSCQCHHVACEACFLFGRIANFAPITEPLLVPVSEADLKQIPFGIVCSDCGMSWRAEGVRCLKKKPSLLAPPQRPPSENGSLKKSKSMTFASSSTKKTKAPEATSENAHIKAVTIRFYGKKCICGEVSNSQTMGFKILETAKDEPAFKKIKPYKAPERFTTPELLEKGHHSPMIRLWGKEHPNPLRSCPVGPNTIAEEEE</sequence>
<reference evidence="4" key="1">
    <citation type="journal article" date="2020" name="Stud. Mycol.">
        <title>101 Dothideomycetes genomes: a test case for predicting lifestyles and emergence of pathogens.</title>
        <authorList>
            <person name="Haridas S."/>
            <person name="Albert R."/>
            <person name="Binder M."/>
            <person name="Bloem J."/>
            <person name="Labutti K."/>
            <person name="Salamov A."/>
            <person name="Andreopoulos B."/>
            <person name="Baker S."/>
            <person name="Barry K."/>
            <person name="Bills G."/>
            <person name="Bluhm B."/>
            <person name="Cannon C."/>
            <person name="Castanera R."/>
            <person name="Culley D."/>
            <person name="Daum C."/>
            <person name="Ezra D."/>
            <person name="Gonzalez J."/>
            <person name="Henrissat B."/>
            <person name="Kuo A."/>
            <person name="Liang C."/>
            <person name="Lipzen A."/>
            <person name="Lutzoni F."/>
            <person name="Magnuson J."/>
            <person name="Mondo S."/>
            <person name="Nolan M."/>
            <person name="Ohm R."/>
            <person name="Pangilinan J."/>
            <person name="Park H.-J."/>
            <person name="Ramirez L."/>
            <person name="Alfaro M."/>
            <person name="Sun H."/>
            <person name="Tritt A."/>
            <person name="Yoshinaga Y."/>
            <person name="Zwiers L.-H."/>
            <person name="Turgeon B."/>
            <person name="Goodwin S."/>
            <person name="Spatafora J."/>
            <person name="Crous P."/>
            <person name="Grigoriev I."/>
        </authorList>
    </citation>
    <scope>NUCLEOTIDE SEQUENCE</scope>
    <source>
        <strain evidence="4">CBS 125425</strain>
    </source>
</reference>
<evidence type="ECO:0000256" key="2">
    <source>
        <dbReference type="SAM" id="SignalP"/>
    </source>
</evidence>
<feature type="domain" description="Probable double zinc ribbon" evidence="3">
    <location>
        <begin position="39"/>
        <end position="122"/>
    </location>
</feature>
<accession>A0A9P4R796</accession>
<feature type="signal peptide" evidence="2">
    <location>
        <begin position="1"/>
        <end position="16"/>
    </location>
</feature>